<name>A0A177SRY2_PSEPU</name>
<feature type="transmembrane region" description="Helical" evidence="1">
    <location>
        <begin position="86"/>
        <end position="103"/>
    </location>
</feature>
<feature type="transmembrane region" description="Helical" evidence="1">
    <location>
        <begin position="150"/>
        <end position="169"/>
    </location>
</feature>
<feature type="transmembrane region" description="Helical" evidence="1">
    <location>
        <begin position="176"/>
        <end position="197"/>
    </location>
</feature>
<accession>A0A177SRY2</accession>
<dbReference type="EMBL" id="LUCV01000013">
    <property type="protein sequence ID" value="OAI93100.1"/>
    <property type="molecule type" value="Genomic_DNA"/>
</dbReference>
<feature type="transmembrane region" description="Helical" evidence="1">
    <location>
        <begin position="209"/>
        <end position="228"/>
    </location>
</feature>
<feature type="transmembrane region" description="Helical" evidence="1">
    <location>
        <begin position="110"/>
        <end position="130"/>
    </location>
</feature>
<comment type="caution">
    <text evidence="2">The sequence shown here is derived from an EMBL/GenBank/DDBJ whole genome shotgun (WGS) entry which is preliminary data.</text>
</comment>
<protein>
    <submittedName>
        <fullName evidence="2">Conjugal transfer protein TraX</fullName>
    </submittedName>
</protein>
<dbReference type="RefSeq" id="WP_064302484.1">
    <property type="nucleotide sequence ID" value="NZ_LUCV01000013.1"/>
</dbReference>
<keyword evidence="1" id="KW-0472">Membrane</keyword>
<dbReference type="AlphaFoldDB" id="A0A177SRY2"/>
<dbReference type="Pfam" id="PF05857">
    <property type="entry name" value="TraX"/>
    <property type="match status" value="1"/>
</dbReference>
<reference evidence="2 3" key="1">
    <citation type="submission" date="2016-03" db="EMBL/GenBank/DDBJ databases">
        <title>Draft Genome Assembly of Pseudomonas putida strain CBF10-2.</title>
        <authorList>
            <person name="Iyer R.S."/>
            <person name="Damania A."/>
        </authorList>
    </citation>
    <scope>NUCLEOTIDE SEQUENCE [LARGE SCALE GENOMIC DNA]</scope>
    <source>
        <strain evidence="2 3">CBF10-2</strain>
    </source>
</reference>
<keyword evidence="1" id="KW-1133">Transmembrane helix</keyword>
<feature type="transmembrane region" description="Helical" evidence="1">
    <location>
        <begin position="62"/>
        <end position="80"/>
    </location>
</feature>
<organism evidence="2 3">
    <name type="scientific">Pseudomonas putida</name>
    <name type="common">Arthrobacter siderocapsulatus</name>
    <dbReference type="NCBI Taxonomy" id="303"/>
    <lineage>
        <taxon>Bacteria</taxon>
        <taxon>Pseudomonadati</taxon>
        <taxon>Pseudomonadota</taxon>
        <taxon>Gammaproteobacteria</taxon>
        <taxon>Pseudomonadales</taxon>
        <taxon>Pseudomonadaceae</taxon>
        <taxon>Pseudomonas</taxon>
    </lineage>
</organism>
<evidence type="ECO:0000313" key="3">
    <source>
        <dbReference type="Proteomes" id="UP000077752"/>
    </source>
</evidence>
<keyword evidence="1" id="KW-0812">Transmembrane</keyword>
<feature type="transmembrane region" description="Helical" evidence="1">
    <location>
        <begin position="33"/>
        <end position="53"/>
    </location>
</feature>
<dbReference type="Proteomes" id="UP000077752">
    <property type="component" value="Unassembled WGS sequence"/>
</dbReference>
<dbReference type="InterPro" id="IPR008875">
    <property type="entry name" value="TraX"/>
</dbReference>
<sequence length="234" mass="25787">MARSASLDLLKWLAIVSMIGDHLRYLWPQQEWLFIPGRLAFPLFCLALAANVLRATTIQWRYLWWFLGFSLLSEVPYRWLDNGSPTLNVMPTLGLGLLLAWGVHLRTRAATWLALVAALVATLGNAWLMYGLPGVLLPAALLIALKEGRFAWLAGLLAVAGNFTNGWLFQHPLAPVSLMVAGTAFMAVSLGLALLRYEWPGPVPPVGRWAWAFYPLHLAAISVFAHMVPAGTGF</sequence>
<evidence type="ECO:0000256" key="1">
    <source>
        <dbReference type="SAM" id="Phobius"/>
    </source>
</evidence>
<evidence type="ECO:0000313" key="2">
    <source>
        <dbReference type="EMBL" id="OAI93100.1"/>
    </source>
</evidence>
<gene>
    <name evidence="2" type="ORF">AYO28_14960</name>
</gene>
<proteinExistence type="predicted"/>